<feature type="coiled-coil region" evidence="1">
    <location>
        <begin position="5"/>
        <end position="32"/>
    </location>
</feature>
<sequence>MEKEKANENFDIDNVQELMEEANTEIVAINEIELFLYRGDERMNKGTETVISISEDDASKILEMLKADDKRNNKAQWNSKRSTDVLSLIATTASMKTLRDVEIRIIVRYINGTKVTKAIKESSSKQAKLSEL</sequence>
<reference evidence="2" key="1">
    <citation type="submission" date="2022-11" db="EMBL/GenBank/DDBJ databases">
        <title>Centuries of genome instability and evolution in soft-shell clam transmissible cancer (bioRxiv).</title>
        <authorList>
            <person name="Hart S.F.M."/>
            <person name="Yonemitsu M.A."/>
            <person name="Giersch R.M."/>
            <person name="Beal B.F."/>
            <person name="Arriagada G."/>
            <person name="Davis B.W."/>
            <person name="Ostrander E.A."/>
            <person name="Goff S.P."/>
            <person name="Metzger M.J."/>
        </authorList>
    </citation>
    <scope>NUCLEOTIDE SEQUENCE</scope>
    <source>
        <strain evidence="2">MELC-2E11</strain>
        <tissue evidence="2">Siphon/mantle</tissue>
    </source>
</reference>
<proteinExistence type="predicted"/>
<accession>A0ABY7EB16</accession>
<gene>
    <name evidence="2" type="ORF">MAR_021678</name>
</gene>
<evidence type="ECO:0000313" key="2">
    <source>
        <dbReference type="EMBL" id="WAR06309.1"/>
    </source>
</evidence>
<evidence type="ECO:0000313" key="3">
    <source>
        <dbReference type="Proteomes" id="UP001164746"/>
    </source>
</evidence>
<keyword evidence="3" id="KW-1185">Reference proteome</keyword>
<protein>
    <submittedName>
        <fullName evidence="2">Uncharacterized protein</fullName>
    </submittedName>
</protein>
<keyword evidence="1" id="KW-0175">Coiled coil</keyword>
<organism evidence="2 3">
    <name type="scientific">Mya arenaria</name>
    <name type="common">Soft-shell clam</name>
    <dbReference type="NCBI Taxonomy" id="6604"/>
    <lineage>
        <taxon>Eukaryota</taxon>
        <taxon>Metazoa</taxon>
        <taxon>Spiralia</taxon>
        <taxon>Lophotrochozoa</taxon>
        <taxon>Mollusca</taxon>
        <taxon>Bivalvia</taxon>
        <taxon>Autobranchia</taxon>
        <taxon>Heteroconchia</taxon>
        <taxon>Euheterodonta</taxon>
        <taxon>Imparidentia</taxon>
        <taxon>Neoheterodontei</taxon>
        <taxon>Myida</taxon>
        <taxon>Myoidea</taxon>
        <taxon>Myidae</taxon>
        <taxon>Mya</taxon>
    </lineage>
</organism>
<name>A0ABY7EB16_MYAAR</name>
<dbReference type="EMBL" id="CP111016">
    <property type="protein sequence ID" value="WAR06309.1"/>
    <property type="molecule type" value="Genomic_DNA"/>
</dbReference>
<evidence type="ECO:0000256" key="1">
    <source>
        <dbReference type="SAM" id="Coils"/>
    </source>
</evidence>
<dbReference type="Proteomes" id="UP001164746">
    <property type="component" value="Chromosome 5"/>
</dbReference>